<keyword evidence="6 8" id="KW-0687">Ribonucleoprotein</keyword>
<comment type="function">
    <text evidence="1 8">Binds directly to 16S ribosomal RNA.</text>
</comment>
<dbReference type="GO" id="GO:0015935">
    <property type="term" value="C:small ribosomal subunit"/>
    <property type="evidence" value="ECO:0007669"/>
    <property type="project" value="TreeGrafter"/>
</dbReference>
<name>A0A194AJE4_9BACT</name>
<reference evidence="12" key="1">
    <citation type="submission" date="2016-06" db="EMBL/GenBank/DDBJ databases">
        <title>Draft genome sequence of Desulfoplanes formicivorans strain Pf12B.</title>
        <authorList>
            <person name="Watanabe M."/>
            <person name="Kojima H."/>
            <person name="Fukui M."/>
        </authorList>
    </citation>
    <scope>NUCLEOTIDE SEQUENCE [LARGE SCALE GENOMIC DNA]</scope>
    <source>
        <strain evidence="12">Pf12B</strain>
    </source>
</reference>
<proteinExistence type="inferred from homology"/>
<evidence type="ECO:0000256" key="7">
    <source>
        <dbReference type="ARBA" id="ARBA00035136"/>
    </source>
</evidence>
<evidence type="ECO:0000256" key="2">
    <source>
        <dbReference type="ARBA" id="ARBA00007634"/>
    </source>
</evidence>
<evidence type="ECO:0000256" key="10">
    <source>
        <dbReference type="SAM" id="MobiDB-lite"/>
    </source>
</evidence>
<dbReference type="InterPro" id="IPR002583">
    <property type="entry name" value="Ribosomal_bS20"/>
</dbReference>
<dbReference type="HAMAP" id="MF_00500">
    <property type="entry name" value="Ribosomal_bS20"/>
    <property type="match status" value="1"/>
</dbReference>
<keyword evidence="12" id="KW-1185">Reference proteome</keyword>
<dbReference type="EMBL" id="BDFE01000017">
    <property type="protein sequence ID" value="GAU09443.1"/>
    <property type="molecule type" value="Genomic_DNA"/>
</dbReference>
<comment type="similarity">
    <text evidence="2 8">Belongs to the bacterial ribosomal protein bS20 family.</text>
</comment>
<dbReference type="InterPro" id="IPR036510">
    <property type="entry name" value="Ribosomal_bS20_sf"/>
</dbReference>
<evidence type="ECO:0000313" key="12">
    <source>
        <dbReference type="Proteomes" id="UP000095200"/>
    </source>
</evidence>
<dbReference type="GO" id="GO:0070181">
    <property type="term" value="F:small ribosomal subunit rRNA binding"/>
    <property type="evidence" value="ECO:0007669"/>
    <property type="project" value="TreeGrafter"/>
</dbReference>
<dbReference type="OrthoDB" id="9807974at2"/>
<protein>
    <recommendedName>
        <fullName evidence="7 8">Small ribosomal subunit protein bS20</fullName>
    </recommendedName>
</protein>
<dbReference type="STRING" id="1592317.DPF_2169"/>
<keyword evidence="3 8" id="KW-0699">rRNA-binding</keyword>
<dbReference type="Proteomes" id="UP000095200">
    <property type="component" value="Unassembled WGS sequence"/>
</dbReference>
<evidence type="ECO:0000256" key="3">
    <source>
        <dbReference type="ARBA" id="ARBA00022730"/>
    </source>
</evidence>
<evidence type="ECO:0000256" key="9">
    <source>
        <dbReference type="SAM" id="Coils"/>
    </source>
</evidence>
<feature type="coiled-coil region" evidence="9">
    <location>
        <begin position="37"/>
        <end position="64"/>
    </location>
</feature>
<dbReference type="GO" id="GO:0003735">
    <property type="term" value="F:structural constituent of ribosome"/>
    <property type="evidence" value="ECO:0007669"/>
    <property type="project" value="InterPro"/>
</dbReference>
<dbReference type="GO" id="GO:0005829">
    <property type="term" value="C:cytosol"/>
    <property type="evidence" value="ECO:0007669"/>
    <property type="project" value="TreeGrafter"/>
</dbReference>
<keyword evidence="5 8" id="KW-0689">Ribosomal protein</keyword>
<evidence type="ECO:0000256" key="4">
    <source>
        <dbReference type="ARBA" id="ARBA00022884"/>
    </source>
</evidence>
<dbReference type="Pfam" id="PF01649">
    <property type="entry name" value="Ribosomal_S20p"/>
    <property type="match status" value="1"/>
</dbReference>
<evidence type="ECO:0000256" key="6">
    <source>
        <dbReference type="ARBA" id="ARBA00023274"/>
    </source>
</evidence>
<organism evidence="11 12">
    <name type="scientific">Desulfoplanes formicivorans</name>
    <dbReference type="NCBI Taxonomy" id="1592317"/>
    <lineage>
        <taxon>Bacteria</taxon>
        <taxon>Pseudomonadati</taxon>
        <taxon>Thermodesulfobacteriota</taxon>
        <taxon>Desulfovibrionia</taxon>
        <taxon>Desulfovibrionales</taxon>
        <taxon>Desulfoplanaceae</taxon>
        <taxon>Desulfoplanes</taxon>
    </lineage>
</organism>
<dbReference type="NCBIfam" id="TIGR00029">
    <property type="entry name" value="S20"/>
    <property type="match status" value="1"/>
</dbReference>
<evidence type="ECO:0000313" key="11">
    <source>
        <dbReference type="EMBL" id="GAU09443.1"/>
    </source>
</evidence>
<dbReference type="Gene3D" id="1.20.58.110">
    <property type="entry name" value="Ribosomal protein S20"/>
    <property type="match status" value="1"/>
</dbReference>
<dbReference type="PANTHER" id="PTHR33398">
    <property type="entry name" value="30S RIBOSOMAL PROTEIN S20"/>
    <property type="match status" value="1"/>
</dbReference>
<gene>
    <name evidence="8" type="primary">rpsT</name>
    <name evidence="11" type="ORF">DPF_2169</name>
</gene>
<evidence type="ECO:0000256" key="8">
    <source>
        <dbReference type="HAMAP-Rule" id="MF_00500"/>
    </source>
</evidence>
<comment type="caution">
    <text evidence="11">The sequence shown here is derived from an EMBL/GenBank/DDBJ whole genome shotgun (WGS) entry which is preliminary data.</text>
</comment>
<sequence length="87" mass="9822">MANHKSALKRHRQSIKARNRNRMTKTRIKHSVKAVRLAIENNDKDKAQQALQQATSVLDRAASKNVVHWRTAARKISRLSKAVSALG</sequence>
<evidence type="ECO:0000256" key="1">
    <source>
        <dbReference type="ARBA" id="ARBA00003134"/>
    </source>
</evidence>
<feature type="region of interest" description="Disordered" evidence="10">
    <location>
        <begin position="1"/>
        <end position="28"/>
    </location>
</feature>
<dbReference type="FunFam" id="1.20.58.110:FF:000001">
    <property type="entry name" value="30S ribosomal protein S20"/>
    <property type="match status" value="1"/>
</dbReference>
<evidence type="ECO:0000256" key="5">
    <source>
        <dbReference type="ARBA" id="ARBA00022980"/>
    </source>
</evidence>
<keyword evidence="4 8" id="KW-0694">RNA-binding</keyword>
<dbReference type="SUPFAM" id="SSF46992">
    <property type="entry name" value="Ribosomal protein S20"/>
    <property type="match status" value="1"/>
</dbReference>
<dbReference type="PANTHER" id="PTHR33398:SF1">
    <property type="entry name" value="SMALL RIBOSOMAL SUBUNIT PROTEIN BS20C"/>
    <property type="match status" value="1"/>
</dbReference>
<dbReference type="GO" id="GO:0006412">
    <property type="term" value="P:translation"/>
    <property type="evidence" value="ECO:0007669"/>
    <property type="project" value="UniProtKB-UniRule"/>
</dbReference>
<dbReference type="AlphaFoldDB" id="A0A194AJE4"/>
<dbReference type="RefSeq" id="WP_069859668.1">
    <property type="nucleotide sequence ID" value="NZ_BDFE01000017.1"/>
</dbReference>
<keyword evidence="9" id="KW-0175">Coiled coil</keyword>
<accession>A0A194AJE4</accession>